<protein>
    <submittedName>
        <fullName evidence="2">Uncharacterized protein</fullName>
    </submittedName>
</protein>
<feature type="region of interest" description="Disordered" evidence="1">
    <location>
        <begin position="1"/>
        <end position="38"/>
    </location>
</feature>
<dbReference type="HOGENOM" id="CLU_1258834_0_0_1"/>
<feature type="non-terminal residue" evidence="2">
    <location>
        <position position="1"/>
    </location>
</feature>
<dbReference type="KEGG" id="sla:SERLADRAFT_470069"/>
<gene>
    <name evidence="2" type="ORF">SERLADRAFT_470069</name>
</gene>
<dbReference type="GeneID" id="18819701"/>
<feature type="non-terminal residue" evidence="2">
    <location>
        <position position="220"/>
    </location>
</feature>
<accession>F8NYT6</accession>
<dbReference type="AlphaFoldDB" id="F8NYT6"/>
<proteinExistence type="predicted"/>
<reference evidence="2" key="1">
    <citation type="submission" date="2011-04" db="EMBL/GenBank/DDBJ databases">
        <title>Evolution of plant cell wall degrading machinery underlies the functional diversity of forest fungi.</title>
        <authorList>
            <consortium name="US DOE Joint Genome Institute (JGI-PGF)"/>
            <person name="Eastwood D.C."/>
            <person name="Floudas D."/>
            <person name="Binder M."/>
            <person name="Majcherczyk A."/>
            <person name="Schneider P."/>
            <person name="Aerts A."/>
            <person name="Asiegbu F.O."/>
            <person name="Baker S.E."/>
            <person name="Barry K."/>
            <person name="Bendiksby M."/>
            <person name="Blumentritt M."/>
            <person name="Coutinho P.M."/>
            <person name="Cullen D."/>
            <person name="Cullen D."/>
            <person name="Gathman A."/>
            <person name="Goodell B."/>
            <person name="Henrissat B."/>
            <person name="Ihrmark K."/>
            <person name="Kauserud H."/>
            <person name="Kohler A."/>
            <person name="LaButti K."/>
            <person name="Lapidus A."/>
            <person name="Lavin J.L."/>
            <person name="Lee Y.-H."/>
            <person name="Lindquist E."/>
            <person name="Lilly W."/>
            <person name="Lucas S."/>
            <person name="Morin E."/>
            <person name="Murat C."/>
            <person name="Oguiza J.A."/>
            <person name="Park J."/>
            <person name="Pisabarro A.G."/>
            <person name="Riley R."/>
            <person name="Rosling A."/>
            <person name="Salamov A."/>
            <person name="Schmidt O."/>
            <person name="Schmutz J."/>
            <person name="Skrede I."/>
            <person name="Stenlid J."/>
            <person name="Wiebenga A."/>
            <person name="Xie X."/>
            <person name="Kues U."/>
            <person name="Hibbett D.S."/>
            <person name="Hoffmeister D."/>
            <person name="Hogberg N."/>
            <person name="Martin F."/>
            <person name="Grigoriev I.V."/>
            <person name="Watkinson S.C."/>
        </authorList>
    </citation>
    <scope>NUCLEOTIDE SEQUENCE</scope>
    <source>
        <strain evidence="2">S7.9</strain>
    </source>
</reference>
<dbReference type="EMBL" id="GL945435">
    <property type="protein sequence ID" value="EGO23757.1"/>
    <property type="molecule type" value="Genomic_DNA"/>
</dbReference>
<organism>
    <name type="scientific">Serpula lacrymans var. lacrymans (strain S7.9)</name>
    <name type="common">Dry rot fungus</name>
    <dbReference type="NCBI Taxonomy" id="578457"/>
    <lineage>
        <taxon>Eukaryota</taxon>
        <taxon>Fungi</taxon>
        <taxon>Dikarya</taxon>
        <taxon>Basidiomycota</taxon>
        <taxon>Agaricomycotina</taxon>
        <taxon>Agaricomycetes</taxon>
        <taxon>Agaricomycetidae</taxon>
        <taxon>Boletales</taxon>
        <taxon>Coniophorineae</taxon>
        <taxon>Serpulaceae</taxon>
        <taxon>Serpula</taxon>
    </lineage>
</organism>
<dbReference type="RefSeq" id="XP_007319519.1">
    <property type="nucleotide sequence ID" value="XM_007319457.1"/>
</dbReference>
<feature type="compositionally biased region" description="Pro residues" evidence="1">
    <location>
        <begin position="26"/>
        <end position="36"/>
    </location>
</feature>
<sequence length="220" mass="23942">YNFDSPRTFGYPTPPDTRSGFIFAHPSPPPPLPPLNHPELTNVLSFQPRVFAGDVPKASQSCIPLRQAGHSKTLPARFKKLSGDENAIPPLSKTFERSIRHHTSLPGAHEIFDSPLEDRPELTRKHSRARTISGRFKLKRRSSADWCAHHATIGVNSGSDHSWPADVSREILRLSLAQGDTATASGVSGNIIRPASSGKNKELAPRGPSVPTDPEALVSE</sequence>
<dbReference type="Proteomes" id="UP000008064">
    <property type="component" value="Unassembled WGS sequence"/>
</dbReference>
<name>F8NYT6_SERL9</name>
<evidence type="ECO:0000256" key="1">
    <source>
        <dbReference type="SAM" id="MobiDB-lite"/>
    </source>
</evidence>
<feature type="region of interest" description="Disordered" evidence="1">
    <location>
        <begin position="185"/>
        <end position="220"/>
    </location>
</feature>
<evidence type="ECO:0000313" key="2">
    <source>
        <dbReference type="EMBL" id="EGO23757.1"/>
    </source>
</evidence>
<dbReference type="OrthoDB" id="3266087at2759"/>